<name>A0AAD7CW77_MYCRO</name>
<proteinExistence type="predicted"/>
<accession>A0AAD7CW77</accession>
<gene>
    <name evidence="1" type="ORF">B0H17DRAFT_1143198</name>
</gene>
<evidence type="ECO:0000313" key="2">
    <source>
        <dbReference type="Proteomes" id="UP001221757"/>
    </source>
</evidence>
<dbReference type="Proteomes" id="UP001221757">
    <property type="component" value="Unassembled WGS sequence"/>
</dbReference>
<dbReference type="EMBL" id="JARKIE010000211">
    <property type="protein sequence ID" value="KAJ7666318.1"/>
    <property type="molecule type" value="Genomic_DNA"/>
</dbReference>
<keyword evidence="2" id="KW-1185">Reference proteome</keyword>
<dbReference type="AlphaFoldDB" id="A0AAD7CW77"/>
<evidence type="ECO:0000313" key="1">
    <source>
        <dbReference type="EMBL" id="KAJ7666318.1"/>
    </source>
</evidence>
<sequence length="265" mass="28777">MGRKLSQKQLAVLAGLTGARWKPKSAEKENLVHPNSLTPPRTATRAKTYTAALEKTINDQKTRILSLEASNSTLEAQNTVLNHELDDAHSLIHSLEESHATTTAHLSTLENELSIANNTISEQNTIIKQKDQRINRLVRDKCVLSSRLACVKQELLQAVLSAEESRMQSKKLSKDTANHIESLLLSVSRLAAAVSAQRSTGDSNARNTSQKCGAEIASAASSKVEVDGNEGANPWHLRKPAARSLASDHSYLASDRSLVSQSSAR</sequence>
<protein>
    <submittedName>
        <fullName evidence="1">Uncharacterized protein</fullName>
    </submittedName>
</protein>
<reference evidence="1" key="1">
    <citation type="submission" date="2023-03" db="EMBL/GenBank/DDBJ databases">
        <title>Massive genome expansion in bonnet fungi (Mycena s.s.) driven by repeated elements and novel gene families across ecological guilds.</title>
        <authorList>
            <consortium name="Lawrence Berkeley National Laboratory"/>
            <person name="Harder C.B."/>
            <person name="Miyauchi S."/>
            <person name="Viragh M."/>
            <person name="Kuo A."/>
            <person name="Thoen E."/>
            <person name="Andreopoulos B."/>
            <person name="Lu D."/>
            <person name="Skrede I."/>
            <person name="Drula E."/>
            <person name="Henrissat B."/>
            <person name="Morin E."/>
            <person name="Kohler A."/>
            <person name="Barry K."/>
            <person name="LaButti K."/>
            <person name="Morin E."/>
            <person name="Salamov A."/>
            <person name="Lipzen A."/>
            <person name="Mereny Z."/>
            <person name="Hegedus B."/>
            <person name="Baldrian P."/>
            <person name="Stursova M."/>
            <person name="Weitz H."/>
            <person name="Taylor A."/>
            <person name="Grigoriev I.V."/>
            <person name="Nagy L.G."/>
            <person name="Martin F."/>
            <person name="Kauserud H."/>
        </authorList>
    </citation>
    <scope>NUCLEOTIDE SEQUENCE</scope>
    <source>
        <strain evidence="1">CBHHK067</strain>
    </source>
</reference>
<comment type="caution">
    <text evidence="1">The sequence shown here is derived from an EMBL/GenBank/DDBJ whole genome shotgun (WGS) entry which is preliminary data.</text>
</comment>
<organism evidence="1 2">
    <name type="scientific">Mycena rosella</name>
    <name type="common">Pink bonnet</name>
    <name type="synonym">Agaricus rosellus</name>
    <dbReference type="NCBI Taxonomy" id="1033263"/>
    <lineage>
        <taxon>Eukaryota</taxon>
        <taxon>Fungi</taxon>
        <taxon>Dikarya</taxon>
        <taxon>Basidiomycota</taxon>
        <taxon>Agaricomycotina</taxon>
        <taxon>Agaricomycetes</taxon>
        <taxon>Agaricomycetidae</taxon>
        <taxon>Agaricales</taxon>
        <taxon>Marasmiineae</taxon>
        <taxon>Mycenaceae</taxon>
        <taxon>Mycena</taxon>
    </lineage>
</organism>